<reference evidence="1" key="1">
    <citation type="submission" date="2022-12" db="EMBL/GenBank/DDBJ databases">
        <title>Genome Sequence of Lasiodiplodia mahajangana.</title>
        <authorList>
            <person name="Buettner E."/>
        </authorList>
    </citation>
    <scope>NUCLEOTIDE SEQUENCE</scope>
    <source>
        <strain evidence="1">VT137</strain>
    </source>
</reference>
<name>A0ACC2JD90_9PEZI</name>
<organism evidence="1 2">
    <name type="scientific">Lasiodiplodia mahajangana</name>
    <dbReference type="NCBI Taxonomy" id="1108764"/>
    <lineage>
        <taxon>Eukaryota</taxon>
        <taxon>Fungi</taxon>
        <taxon>Dikarya</taxon>
        <taxon>Ascomycota</taxon>
        <taxon>Pezizomycotina</taxon>
        <taxon>Dothideomycetes</taxon>
        <taxon>Dothideomycetes incertae sedis</taxon>
        <taxon>Botryosphaeriales</taxon>
        <taxon>Botryosphaeriaceae</taxon>
        <taxon>Lasiodiplodia</taxon>
    </lineage>
</organism>
<gene>
    <name evidence="1" type="ORF">O1611_g8143</name>
</gene>
<evidence type="ECO:0000313" key="1">
    <source>
        <dbReference type="EMBL" id="KAJ8125496.1"/>
    </source>
</evidence>
<keyword evidence="2" id="KW-1185">Reference proteome</keyword>
<evidence type="ECO:0000313" key="2">
    <source>
        <dbReference type="Proteomes" id="UP001153332"/>
    </source>
</evidence>
<dbReference type="Proteomes" id="UP001153332">
    <property type="component" value="Unassembled WGS sequence"/>
</dbReference>
<dbReference type="EMBL" id="JAPUUL010002330">
    <property type="protein sequence ID" value="KAJ8125496.1"/>
    <property type="molecule type" value="Genomic_DNA"/>
</dbReference>
<accession>A0ACC2JD90</accession>
<protein>
    <submittedName>
        <fullName evidence="1">Uncharacterized protein</fullName>
    </submittedName>
</protein>
<sequence>MAHDKSLSTQSDNSDPALALTRSPEEARSAAQANTSTTQSPTPLPSSNDIACRSWFVACALLLSLSVDDSACNQLSQPSYVLSPSLSLFLSLRCRSPEICYLPPPPPPPQQQQQQQQQPQPQQPKPATTTTTTTGTPFLFSPPPNSTTTATPTIHTHHTHTRILLNIFRSLGRNDVGSNSTVYAISRCVCITSSLLQDETDAYHRQELAITELPATLVYDLWPSSSAAPAPRLASTASRFATVPNPSVERLGKGVNRDGRQQFRHGHNTSALVVLNHQTGAVPSTMSNEPVTTPTKPNLSERSDSSSSSSDNPEMHAPIPLRPRLVSRKSSGTLIVPRDSSEVGPIEHEYEADDVRAMSPRRTSEDLENLGREAREELHRHARALQESLLMLFNRIEAVKEEHDKLDSNNKFLQKYIGDLMSTSKITSSSSRVATGLYGQSTAPKLRLRDAFGNSDENHSNGTTAIRTNIPRSLL</sequence>
<comment type="caution">
    <text evidence="1">The sequence shown here is derived from an EMBL/GenBank/DDBJ whole genome shotgun (WGS) entry which is preliminary data.</text>
</comment>
<proteinExistence type="predicted"/>